<organism evidence="1 2">
    <name type="scientific">Araneus ventricosus</name>
    <name type="common">Orbweaver spider</name>
    <name type="synonym">Epeira ventricosa</name>
    <dbReference type="NCBI Taxonomy" id="182803"/>
    <lineage>
        <taxon>Eukaryota</taxon>
        <taxon>Metazoa</taxon>
        <taxon>Ecdysozoa</taxon>
        <taxon>Arthropoda</taxon>
        <taxon>Chelicerata</taxon>
        <taxon>Arachnida</taxon>
        <taxon>Araneae</taxon>
        <taxon>Araneomorphae</taxon>
        <taxon>Entelegynae</taxon>
        <taxon>Araneoidea</taxon>
        <taxon>Araneidae</taxon>
        <taxon>Araneus</taxon>
    </lineage>
</organism>
<comment type="caution">
    <text evidence="1">The sequence shown here is derived from an EMBL/GenBank/DDBJ whole genome shotgun (WGS) entry which is preliminary data.</text>
</comment>
<dbReference type="AlphaFoldDB" id="A0A4Y2PDL0"/>
<name>A0A4Y2PDL0_ARAVE</name>
<accession>A0A4Y2PDL0</accession>
<keyword evidence="2" id="KW-1185">Reference proteome</keyword>
<dbReference type="Proteomes" id="UP000499080">
    <property type="component" value="Unassembled WGS sequence"/>
</dbReference>
<reference evidence="1 2" key="1">
    <citation type="journal article" date="2019" name="Sci. Rep.">
        <title>Orb-weaving spider Araneus ventricosus genome elucidates the spidroin gene catalogue.</title>
        <authorList>
            <person name="Kono N."/>
            <person name="Nakamura H."/>
            <person name="Ohtoshi R."/>
            <person name="Moran D.A.P."/>
            <person name="Shinohara A."/>
            <person name="Yoshida Y."/>
            <person name="Fujiwara M."/>
            <person name="Mori M."/>
            <person name="Tomita M."/>
            <person name="Arakawa K."/>
        </authorList>
    </citation>
    <scope>NUCLEOTIDE SEQUENCE [LARGE SCALE GENOMIC DNA]</scope>
</reference>
<sequence length="169" mass="19228">MGDINNLPDSNSATPQSRNDFLCFIKMSVVSSQKTADFFSSVASEDQDVTSITETWLSEDIHSLELFDDRYLVFRSDYGFSTNSCRRGRDVVIGDSFQPFLFEVRHWHPHIPRQCVNTLRGTVKCRANSTTAAIILVRQVKPFELDREMAMLREENNILSNPVSGTKTN</sequence>
<evidence type="ECO:0000313" key="1">
    <source>
        <dbReference type="EMBL" id="GBN49063.1"/>
    </source>
</evidence>
<gene>
    <name evidence="1" type="ORF">AVEN_128672_1</name>
</gene>
<evidence type="ECO:0000313" key="2">
    <source>
        <dbReference type="Proteomes" id="UP000499080"/>
    </source>
</evidence>
<dbReference type="EMBL" id="BGPR01132439">
    <property type="protein sequence ID" value="GBN49063.1"/>
    <property type="molecule type" value="Genomic_DNA"/>
</dbReference>
<dbReference type="OrthoDB" id="8069600at2759"/>
<protein>
    <submittedName>
        <fullName evidence="1">Uncharacterized protein</fullName>
    </submittedName>
</protein>
<proteinExistence type="predicted"/>